<evidence type="ECO:0000313" key="5">
    <source>
        <dbReference type="Proteomes" id="UP001233271"/>
    </source>
</evidence>
<feature type="region of interest" description="Disordered" evidence="1">
    <location>
        <begin position="656"/>
        <end position="720"/>
    </location>
</feature>
<sequence length="948" mass="101302">MSAIIIPKNALHLDTALRHHILCHPRLSRVTQHICWSIQPQPGQRYALRPRSHPHPTGPALDLARVGEDFVFSILPGSFASNSTVTYAASTQSQWLQFSPANPSFYGKPSAADVGEHNVTLTATDATGTANSTFTLIVSNYSAPILAMDFAKQMADPKLADIASAKVMPGGNGVSVLPYWSFALGWNGNMFKRPDSNGNGNLFYSAHVRGTTGLPDWLTWSNTTFTFNGVAPANGSYDVVVTATDYWNYTAASSSFVFSVGDGAVVENSKAWPGIKTTARSYVNHSLDLSGMLLNGDKLDAANVEATPDLTNVKWLSYDKTTRTISGTTPDSLVNGTMAPFNIPVTLSSANTSNTLSYVSYLNVTVVPYAFTAFQLPTTNVSAGQTFQFDISQFVVNKTSTASINATVVPAEAAAWLLYHPDNYTLVGAPPINITYTSMNITYVAETDGTVSSTNVLMPIDGVTGPQGDGEPAPIPNAPKNGGLSQKNKIIIGVVVGVVGFLILAALLLCCCCLRKRRAGASEGPYGNKEGTPETLVNTPNGKKSLQSNGVSPAKMSDSPRQYIKGLFGTVHEPSLPTLNSKDSAFHSSRPASNNSSFMGAGELIAAAGPNDRHQRLSEFTQSAPSAESLASWESRPSIHWSGENEYLEPLYESEGFDALSPTPESIAPTPTEAEASQLATPTFGPTLAVGSSSDTQRSRTSPTTHYVHGPEGDVPRPRAGFVPSYPRWINKGDRVPPLSSDDVSLYFSEFDNENSNRNLVTSRSLTASRSLDSFAGQGSEIVGTGSGSRLSRNSQSVNSNAWWKGSNMSSLLARSDDSYSGDAVVATAQRQSLDTQRSSLLPNEVIDFTHRDRDLDVDASPLTGGPSPAISAQAVTPTTPDRPLSYLVVPSYVHPMYSPPKNSSPRRHSSSRRMQARASPTPTRDHILRGEPSVEVVYSAPLSGQAL</sequence>
<dbReference type="GO" id="GO:0005509">
    <property type="term" value="F:calcium ion binding"/>
    <property type="evidence" value="ECO:0007669"/>
    <property type="project" value="InterPro"/>
</dbReference>
<evidence type="ECO:0000256" key="2">
    <source>
        <dbReference type="SAM" id="Phobius"/>
    </source>
</evidence>
<reference evidence="4" key="1">
    <citation type="journal article" date="2023" name="BMC Genomics">
        <title>Chromosome-level genome assemblies of Cutaneotrichosporon spp. (Trichosporonales, Basidiomycota) reveal imbalanced evolution between nucleotide sequences and chromosome synteny.</title>
        <authorList>
            <person name="Kobayashi Y."/>
            <person name="Kayamori A."/>
            <person name="Aoki K."/>
            <person name="Shiwa Y."/>
            <person name="Matsutani M."/>
            <person name="Fujita N."/>
            <person name="Sugita T."/>
            <person name="Iwasaki W."/>
            <person name="Tanaka N."/>
            <person name="Takashima M."/>
        </authorList>
    </citation>
    <scope>NUCLEOTIDE SEQUENCE</scope>
    <source>
        <strain evidence="4">HIS019</strain>
    </source>
</reference>
<feature type="domain" description="Dystroglycan-type cadherin-like" evidence="3">
    <location>
        <begin position="55"/>
        <end position="144"/>
    </location>
</feature>
<feature type="region of interest" description="Disordered" evidence="1">
    <location>
        <begin position="896"/>
        <end position="933"/>
    </location>
</feature>
<dbReference type="InterPro" id="IPR006644">
    <property type="entry name" value="Cadg"/>
</dbReference>
<feature type="region of interest" description="Disordered" evidence="1">
    <location>
        <begin position="777"/>
        <end position="798"/>
    </location>
</feature>
<feature type="region of interest" description="Disordered" evidence="1">
    <location>
        <begin position="860"/>
        <end position="879"/>
    </location>
</feature>
<dbReference type="SMART" id="SM00736">
    <property type="entry name" value="CADG"/>
    <property type="match status" value="2"/>
</dbReference>
<feature type="domain" description="Dystroglycan-type cadherin-like" evidence="3">
    <location>
        <begin position="159"/>
        <end position="267"/>
    </location>
</feature>
<dbReference type="Proteomes" id="UP001233271">
    <property type="component" value="Chromosome 1"/>
</dbReference>
<dbReference type="RefSeq" id="XP_060452636.1">
    <property type="nucleotide sequence ID" value="XM_060604186.1"/>
</dbReference>
<evidence type="ECO:0000313" key="4">
    <source>
        <dbReference type="EMBL" id="BEI87370.1"/>
    </source>
</evidence>
<keyword evidence="2" id="KW-1133">Transmembrane helix</keyword>
<feature type="region of interest" description="Disordered" evidence="1">
    <location>
        <begin position="521"/>
        <end position="558"/>
    </location>
</feature>
<protein>
    <recommendedName>
        <fullName evidence="3">Dystroglycan-type cadherin-like domain-containing protein</fullName>
    </recommendedName>
</protein>
<feature type="transmembrane region" description="Helical" evidence="2">
    <location>
        <begin position="490"/>
        <end position="514"/>
    </location>
</feature>
<dbReference type="SUPFAM" id="SSF49313">
    <property type="entry name" value="Cadherin-like"/>
    <property type="match status" value="2"/>
</dbReference>
<organism evidence="4 5">
    <name type="scientific">Cutaneotrichosporon cavernicola</name>
    <dbReference type="NCBI Taxonomy" id="279322"/>
    <lineage>
        <taxon>Eukaryota</taxon>
        <taxon>Fungi</taxon>
        <taxon>Dikarya</taxon>
        <taxon>Basidiomycota</taxon>
        <taxon>Agaricomycotina</taxon>
        <taxon>Tremellomycetes</taxon>
        <taxon>Trichosporonales</taxon>
        <taxon>Trichosporonaceae</taxon>
        <taxon>Cutaneotrichosporon</taxon>
    </lineage>
</organism>
<accession>A0AA48I3V4</accession>
<evidence type="ECO:0000259" key="3">
    <source>
        <dbReference type="SMART" id="SM00736"/>
    </source>
</evidence>
<feature type="compositionally biased region" description="Basic residues" evidence="1">
    <location>
        <begin position="905"/>
        <end position="916"/>
    </location>
</feature>
<keyword evidence="5" id="KW-1185">Reference proteome</keyword>
<dbReference type="AlphaFoldDB" id="A0AA48I3V4"/>
<keyword evidence="2" id="KW-0472">Membrane</keyword>
<dbReference type="EMBL" id="AP028212">
    <property type="protein sequence ID" value="BEI87370.1"/>
    <property type="molecule type" value="Genomic_DNA"/>
</dbReference>
<keyword evidence="2" id="KW-0812">Transmembrane</keyword>
<dbReference type="KEGG" id="ccac:CcaHIS019_0100880"/>
<evidence type="ECO:0000256" key="1">
    <source>
        <dbReference type="SAM" id="MobiDB-lite"/>
    </source>
</evidence>
<name>A0AA48I3V4_9TREE</name>
<feature type="compositionally biased region" description="Polar residues" evidence="1">
    <location>
        <begin position="535"/>
        <end position="551"/>
    </location>
</feature>
<feature type="compositionally biased region" description="Polar residues" evidence="1">
    <location>
        <begin position="690"/>
        <end position="705"/>
    </location>
</feature>
<feature type="region of interest" description="Disordered" evidence="1">
    <location>
        <begin position="611"/>
        <end position="631"/>
    </location>
</feature>
<gene>
    <name evidence="4" type="ORF">CcaverHIS019_0100880</name>
</gene>
<dbReference type="Pfam" id="PF05345">
    <property type="entry name" value="He_PIG"/>
    <property type="match status" value="2"/>
</dbReference>
<feature type="compositionally biased region" description="Polar residues" evidence="1">
    <location>
        <begin position="788"/>
        <end position="798"/>
    </location>
</feature>
<dbReference type="InterPro" id="IPR013783">
    <property type="entry name" value="Ig-like_fold"/>
</dbReference>
<dbReference type="GeneID" id="85491241"/>
<dbReference type="InterPro" id="IPR015919">
    <property type="entry name" value="Cadherin-like_sf"/>
</dbReference>
<dbReference type="GO" id="GO:0016020">
    <property type="term" value="C:membrane"/>
    <property type="evidence" value="ECO:0007669"/>
    <property type="project" value="InterPro"/>
</dbReference>
<dbReference type="Gene3D" id="2.60.40.10">
    <property type="entry name" value="Immunoglobulins"/>
    <property type="match status" value="2"/>
</dbReference>
<proteinExistence type="predicted"/>